<reference evidence="1 2" key="1">
    <citation type="submission" date="2019-05" db="EMBL/GenBank/DDBJ databases">
        <title>Emergence of the Ug99 lineage of the wheat stem rust pathogen through somatic hybridization.</title>
        <authorList>
            <person name="Li F."/>
            <person name="Upadhyaya N.M."/>
            <person name="Sperschneider J."/>
            <person name="Matny O."/>
            <person name="Nguyen-Phuc H."/>
            <person name="Mago R."/>
            <person name="Raley C."/>
            <person name="Miller M.E."/>
            <person name="Silverstein K.A.T."/>
            <person name="Henningsen E."/>
            <person name="Hirsch C.D."/>
            <person name="Visser B."/>
            <person name="Pretorius Z.A."/>
            <person name="Steffenson B.J."/>
            <person name="Schwessinger B."/>
            <person name="Dodds P.N."/>
            <person name="Figueroa M."/>
        </authorList>
    </citation>
    <scope>NUCLEOTIDE SEQUENCE [LARGE SCALE GENOMIC DNA]</scope>
    <source>
        <strain evidence="1 2">Ug99</strain>
    </source>
</reference>
<sequence length="55" mass="6524">MPNKSEIPSTICPQLSTEERASQQQYQRLVLLYWLHVKKEDAFERPIPKTDLRLP</sequence>
<organism evidence="1 2">
    <name type="scientific">Puccinia graminis f. sp. tritici</name>
    <dbReference type="NCBI Taxonomy" id="56615"/>
    <lineage>
        <taxon>Eukaryota</taxon>
        <taxon>Fungi</taxon>
        <taxon>Dikarya</taxon>
        <taxon>Basidiomycota</taxon>
        <taxon>Pucciniomycotina</taxon>
        <taxon>Pucciniomycetes</taxon>
        <taxon>Pucciniales</taxon>
        <taxon>Pucciniaceae</taxon>
        <taxon>Puccinia</taxon>
    </lineage>
</organism>
<proteinExistence type="predicted"/>
<dbReference type="Proteomes" id="UP000325313">
    <property type="component" value="Unassembled WGS sequence"/>
</dbReference>
<evidence type="ECO:0000313" key="2">
    <source>
        <dbReference type="Proteomes" id="UP000325313"/>
    </source>
</evidence>
<comment type="caution">
    <text evidence="1">The sequence shown here is derived from an EMBL/GenBank/DDBJ whole genome shotgun (WGS) entry which is preliminary data.</text>
</comment>
<evidence type="ECO:0000313" key="1">
    <source>
        <dbReference type="EMBL" id="KAA1112391.1"/>
    </source>
</evidence>
<name>A0A5B0QGT6_PUCGR</name>
<accession>A0A5B0QGT6</accession>
<protein>
    <submittedName>
        <fullName evidence="1">Uncharacterized protein</fullName>
    </submittedName>
</protein>
<dbReference type="AlphaFoldDB" id="A0A5B0QGT6"/>
<gene>
    <name evidence="1" type="ORF">PGTUg99_016525</name>
</gene>
<dbReference type="EMBL" id="VDEP01000278">
    <property type="protein sequence ID" value="KAA1112391.1"/>
    <property type="molecule type" value="Genomic_DNA"/>
</dbReference>